<proteinExistence type="predicted"/>
<reference key="3">
    <citation type="submission" date="2014-02" db="EMBL/GenBank/DDBJ databases">
        <title>A revised Fusarium graminearum genomic reference sequence using whole shotgun re-sequencing.</title>
        <authorList>
            <person name="King R."/>
            <person name="Urban M."/>
            <person name="Hassani-Pak K."/>
            <person name="Hammond-Kosack K."/>
        </authorList>
    </citation>
    <scope>NUCLEOTIDE SEQUENCE</scope>
    <source>
        <strain>PH-1</strain>
    </source>
</reference>
<dbReference type="AlphaFoldDB" id="A0A0E0S975"/>
<dbReference type="EnsemblFungi" id="CEF82988">
    <property type="protein sequence ID" value="CEF82988"/>
    <property type="gene ID" value="FGRRES_17176"/>
</dbReference>
<evidence type="ECO:0000313" key="2">
    <source>
        <dbReference type="EnsemblFungi" id="CEF82988"/>
    </source>
</evidence>
<dbReference type="Pfam" id="PF13095">
    <property type="entry name" value="FTA2"/>
    <property type="match status" value="1"/>
</dbReference>
<dbReference type="VEuPathDB" id="FungiDB:FGRAMPH1_01G27661"/>
<reference evidence="2" key="5">
    <citation type="submission" date="2017-01" db="UniProtKB">
        <authorList>
            <consortium name="EnsemblFungi"/>
        </authorList>
    </citation>
    <scope>IDENTIFICATION</scope>
    <source>
        <strain evidence="2">PH-1 / ATCC MYA-4620 / FGSC 9075 / NRRL 31084</strain>
    </source>
</reference>
<reference evidence="1 3" key="4">
    <citation type="journal article" date="2015" name="BMC Genomics">
        <title>The completed genome sequence of the pathogenic ascomycete fungus Fusarium graminearum.</title>
        <authorList>
            <person name="King R."/>
            <person name="Urban M."/>
            <person name="Hammond-Kosack M.C."/>
            <person name="Hassani-Pak K."/>
            <person name="Hammond-Kosack K.E."/>
        </authorList>
    </citation>
    <scope>NUCLEOTIDE SEQUENCE [LARGE SCALE GENOMIC DNA]</scope>
    <source>
        <strain evidence="3">ATCC MYA-4620 / CBS 123657 / FGSC 9075 / NRRL 31084 / PH-1</strain>
        <strain evidence="1">PH-1</strain>
    </source>
</reference>
<evidence type="ECO:0000313" key="3">
    <source>
        <dbReference type="Proteomes" id="UP000070720"/>
    </source>
</evidence>
<dbReference type="EMBL" id="HG970335">
    <property type="protein sequence ID" value="CEF82988.1"/>
    <property type="molecule type" value="Genomic_DNA"/>
</dbReference>
<accession>A0A0E0S975</accession>
<sequence>MAPIGPLPACEGPSLAAFPHDIISDDFEFIEVLDCDARHGAIIKTKWEGRLYAIKMFISEGTPLINYDNTYSPETPDLCCQAFDWHFTPFEKECRAFGRLQEVGCEHLAVKVHGYVRVTSEEIKQKLGSERHRMRFHSMASRNARNQMMGIVKDWVEMEAYEIENLRPLYDRLYQIFHIPQMIENIHEMHKHGIVVRDLRSDQYVNGVLVDLSCSATAPHPYGPRISSEPSEYQPRWTFSSLAAWDLFSFQWQVITLWNRDYERLVKLLGRPQGMPDFCPFIAYRIPYPSTDTRKKSPRPYGPFLPILNHFHRRISVLEPARWDPLEYIQNAKSYCATKEKKRKRSEKIDQGSVEKWVSKLEISDQGIHN</sequence>
<evidence type="ECO:0000313" key="1">
    <source>
        <dbReference type="EMBL" id="CEF82988.1"/>
    </source>
</evidence>
<name>A0A0E0S975_GIBZE</name>
<dbReference type="STRING" id="229533.A0A0E0S975"/>
<dbReference type="SUPFAM" id="SSF56112">
    <property type="entry name" value="Protein kinase-like (PK-like)"/>
    <property type="match status" value="1"/>
</dbReference>
<protein>
    <submittedName>
        <fullName evidence="1">Chromosome 4, complete genome</fullName>
    </submittedName>
</protein>
<dbReference type="InterPro" id="IPR011009">
    <property type="entry name" value="Kinase-like_dom_sf"/>
</dbReference>
<dbReference type="InParanoid" id="A0A0E0S975"/>
<keyword evidence="3" id="KW-1185">Reference proteome</keyword>
<reference evidence="2 3" key="1">
    <citation type="journal article" date="2007" name="Science">
        <title>The Fusarium graminearum genome reveals a link between localized polymorphism and pathogen specialization.</title>
        <authorList>
            <person name="Cuomo C.A."/>
            <person name="Gueldener U."/>
            <person name="Xu J.-R."/>
            <person name="Trail F."/>
            <person name="Turgeon B.G."/>
            <person name="Di Pietro A."/>
            <person name="Walton J.D."/>
            <person name="Ma L.-J."/>
            <person name="Baker S.E."/>
            <person name="Rep M."/>
            <person name="Adam G."/>
            <person name="Antoniw J."/>
            <person name="Baldwin T."/>
            <person name="Calvo S.E."/>
            <person name="Chang Y.-L."/>
            <person name="DeCaprio D."/>
            <person name="Gale L.R."/>
            <person name="Gnerre S."/>
            <person name="Goswami R.S."/>
            <person name="Hammond-Kosack K."/>
            <person name="Harris L.J."/>
            <person name="Hilburn K."/>
            <person name="Kennell J.C."/>
            <person name="Kroken S."/>
            <person name="Magnuson J.K."/>
            <person name="Mannhaupt G."/>
            <person name="Mauceli E.W."/>
            <person name="Mewes H.-W."/>
            <person name="Mitterbauer R."/>
            <person name="Muehlbauer G."/>
            <person name="Muensterkoetter M."/>
            <person name="Nelson D."/>
            <person name="O'Donnell K."/>
            <person name="Ouellet T."/>
            <person name="Qi W."/>
            <person name="Quesneville H."/>
            <person name="Roncero M.I.G."/>
            <person name="Seong K.-Y."/>
            <person name="Tetko I.V."/>
            <person name="Urban M."/>
            <person name="Waalwijk C."/>
            <person name="Ward T.J."/>
            <person name="Yao J."/>
            <person name="Birren B.W."/>
            <person name="Kistler H.C."/>
        </authorList>
    </citation>
    <scope>NUCLEOTIDE SEQUENCE [LARGE SCALE GENOMIC DNA]</scope>
    <source>
        <strain evidence="3">ATCC MYA-4620 / CBS 123657 / FGSC 9075 / NRRL 31084 / PH-1</strain>
        <strain evidence="2">PH-1 / ATCC MYA-4620 / FGSC 9075 / NRRL 31084</strain>
    </source>
</reference>
<gene>
    <name evidence="2" type="primary">FG09208.1</name>
    <name evidence="1" type="ORF">FGRAMPH1_01T27661</name>
</gene>
<organism evidence="2">
    <name type="scientific">Gibberella zeae (strain ATCC MYA-4620 / CBS 123657 / FGSC 9075 / NRRL 31084 / PH-1)</name>
    <name type="common">Wheat head blight fungus</name>
    <name type="synonym">Fusarium graminearum</name>
    <dbReference type="NCBI Taxonomy" id="229533"/>
    <lineage>
        <taxon>Eukaryota</taxon>
        <taxon>Fungi</taxon>
        <taxon>Dikarya</taxon>
        <taxon>Ascomycota</taxon>
        <taxon>Pezizomycotina</taxon>
        <taxon>Sordariomycetes</taxon>
        <taxon>Hypocreomycetidae</taxon>
        <taxon>Hypocreales</taxon>
        <taxon>Nectriaceae</taxon>
        <taxon>Fusarium</taxon>
    </lineage>
</organism>
<reference evidence="2 3" key="2">
    <citation type="journal article" date="2010" name="Nature">
        <title>Comparative genomics reveals mobile pathogenicity chromosomes in Fusarium.</title>
        <authorList>
            <person name="Ma L.J."/>
            <person name="van der Does H.C."/>
            <person name="Borkovich K.A."/>
            <person name="Coleman J.J."/>
            <person name="Daboussi M.J."/>
            <person name="Di Pietro A."/>
            <person name="Dufresne M."/>
            <person name="Freitag M."/>
            <person name="Grabherr M."/>
            <person name="Henrissat B."/>
            <person name="Houterman P.M."/>
            <person name="Kang S."/>
            <person name="Shim W.B."/>
            <person name="Woloshuk C."/>
            <person name="Xie X."/>
            <person name="Xu J.R."/>
            <person name="Antoniw J."/>
            <person name="Baker S.E."/>
            <person name="Bluhm B.H."/>
            <person name="Breakspear A."/>
            <person name="Brown D.W."/>
            <person name="Butchko R.A."/>
            <person name="Chapman S."/>
            <person name="Coulson R."/>
            <person name="Coutinho P.M."/>
            <person name="Danchin E.G."/>
            <person name="Diener A."/>
            <person name="Gale L.R."/>
            <person name="Gardiner D.M."/>
            <person name="Goff S."/>
            <person name="Hammond-Kosack K.E."/>
            <person name="Hilburn K."/>
            <person name="Hua-Van A."/>
            <person name="Jonkers W."/>
            <person name="Kazan K."/>
            <person name="Kodira C.D."/>
            <person name="Koehrsen M."/>
            <person name="Kumar L."/>
            <person name="Lee Y.H."/>
            <person name="Li L."/>
            <person name="Manners J.M."/>
            <person name="Miranda-Saavedra D."/>
            <person name="Mukherjee M."/>
            <person name="Park G."/>
            <person name="Park J."/>
            <person name="Park S.Y."/>
            <person name="Proctor R.H."/>
            <person name="Regev A."/>
            <person name="Ruiz-Roldan M.C."/>
            <person name="Sain D."/>
            <person name="Sakthikumar S."/>
            <person name="Sykes S."/>
            <person name="Schwartz D.C."/>
            <person name="Turgeon B.G."/>
            <person name="Wapinski I."/>
            <person name="Yoder O."/>
            <person name="Young S."/>
            <person name="Zeng Q."/>
            <person name="Zhou S."/>
            <person name="Galagan J."/>
            <person name="Cuomo C.A."/>
            <person name="Kistler H.C."/>
            <person name="Rep M."/>
        </authorList>
    </citation>
    <scope>GENOME REANNOTATION</scope>
    <source>
        <strain evidence="3">ATCC MYA-4620 / CBS 123657 / FGSC 9075 / NRRL 31084 / PH-1</strain>
        <strain evidence="2">PH-1 / ATCC MYA-4620 / FGSC 9075 / NRRL 31084</strain>
    </source>
</reference>
<dbReference type="InterPro" id="IPR025213">
    <property type="entry name" value="Sim4_Fta2"/>
</dbReference>
<dbReference type="Proteomes" id="UP000070720">
    <property type="component" value="Chromosome 4"/>
</dbReference>